<protein>
    <recommendedName>
        <fullName evidence="3">Fibronectin type III domain-containing protein</fullName>
    </recommendedName>
</protein>
<name>A0A5J6GAV3_STRKN</name>
<reference evidence="1 2" key="1">
    <citation type="submission" date="2017-09" db="EMBL/GenBank/DDBJ databases">
        <authorList>
            <person name="Lee N."/>
            <person name="Cho B.-K."/>
        </authorList>
    </citation>
    <scope>NUCLEOTIDE SEQUENCE [LARGE SCALE GENOMIC DNA]</scope>
    <source>
        <strain evidence="1 2">ATCC 12853</strain>
    </source>
</reference>
<keyword evidence="2" id="KW-1185">Reference proteome</keyword>
<dbReference type="InterPro" id="IPR036116">
    <property type="entry name" value="FN3_sf"/>
</dbReference>
<proteinExistence type="predicted"/>
<gene>
    <name evidence="1" type="ORF">CP970_09570</name>
</gene>
<dbReference type="SUPFAM" id="SSF49265">
    <property type="entry name" value="Fibronectin type III"/>
    <property type="match status" value="1"/>
</dbReference>
<dbReference type="Proteomes" id="UP000325529">
    <property type="component" value="Chromosome"/>
</dbReference>
<evidence type="ECO:0000313" key="1">
    <source>
        <dbReference type="EMBL" id="QEU91095.1"/>
    </source>
</evidence>
<evidence type="ECO:0000313" key="2">
    <source>
        <dbReference type="Proteomes" id="UP000325529"/>
    </source>
</evidence>
<accession>A0A5J6GAV3</accession>
<sequence>MAVLRPGEHPKASGARLPPPVLPRFPAMRGYLPLRDALRAARFRHAADALRAPAPATTTDAVFGTLPKAEKDDGFRVLDGLWFPGRGGIWLRVDLRFVRRARGRWLASSDPRSDTAAALVDILETVVRDDPMGLRRLVLWELCCALRDGEGTPDEDAAVALGVHRGEAGPLADAVATGFPPAGPARHAAETLNDVWPGVRLRETERLLARLPLDSAYPDGPADHRLTAFVDAVHARSRDVDRLTADGAALESTGALRASADAWLGALRVARDDAHAQTGLLRVAALLADDAFAPSDAAVRADVDDRSVRLSWCEPPRGTSGTGYRVLRFPDGAPELAVETSAHESGPRAVDADAPVGRPLRYAVFPLRRDRLAGVPRVSAPVLLTPDVTELRADAVPDGLLLRWRPDPAAAEVRVTRSSTGADAAGWGAGSLVRVECEHDRLLDTPLAPGTYTYEVRCGYRDPDGGLEWSRGVDVTAHADPWPSPVEELTVRRDVDAGRVTIAWRPPDRGSGLLVPWTAGPVAPGTDLSGFVDRLPAAAPGADTRVELVPRPRERVRMTAVSVLGERAVSGPSVVIEHPGVISDLAVRRVARDRAELGFDWPEPAVLVLVAWSDGRLGGQRRVPRSAYRAGSSVELPVSAAECAITVTPLARPDAVTLGTAPAHAVLPAAPPPPPPPAPPTPPWWSAWWHRWRRPRP</sequence>
<evidence type="ECO:0008006" key="3">
    <source>
        <dbReference type="Google" id="ProtNLM"/>
    </source>
</evidence>
<dbReference type="RefSeq" id="WP_150493176.1">
    <property type="nucleotide sequence ID" value="NZ_CP023699.1"/>
</dbReference>
<dbReference type="KEGG" id="ska:CP970_09570"/>
<dbReference type="AlphaFoldDB" id="A0A5J6GAV3"/>
<organism evidence="1 2">
    <name type="scientific">Streptomyces kanamyceticus</name>
    <dbReference type="NCBI Taxonomy" id="1967"/>
    <lineage>
        <taxon>Bacteria</taxon>
        <taxon>Bacillati</taxon>
        <taxon>Actinomycetota</taxon>
        <taxon>Actinomycetes</taxon>
        <taxon>Kitasatosporales</taxon>
        <taxon>Streptomycetaceae</taxon>
        <taxon>Streptomyces</taxon>
    </lineage>
</organism>
<dbReference type="EMBL" id="CP023699">
    <property type="protein sequence ID" value="QEU91095.1"/>
    <property type="molecule type" value="Genomic_DNA"/>
</dbReference>